<dbReference type="EMBL" id="NVMX01000138">
    <property type="protein sequence ID" value="PDZ94672.1"/>
    <property type="molecule type" value="Genomic_DNA"/>
</dbReference>
<reference evidence="1 2" key="1">
    <citation type="submission" date="2017-09" db="EMBL/GenBank/DDBJ databases">
        <title>Large-scale bioinformatics analysis of Bacillus genomes uncovers conserved roles of natural products in bacterial physiology.</title>
        <authorList>
            <consortium name="Agbiome Team Llc"/>
            <person name="Bleich R.M."/>
            <person name="Grubbs K.J."/>
            <person name="Santa Maria K.C."/>
            <person name="Allen S.E."/>
            <person name="Farag S."/>
            <person name="Shank E.A."/>
            <person name="Bowers A."/>
        </authorList>
    </citation>
    <scope>NUCLEOTIDE SEQUENCE [LARGE SCALE GENOMIC DNA]</scope>
    <source>
        <strain evidence="1 2">AFS092789</strain>
    </source>
</reference>
<accession>A0A9X6ST70</accession>
<evidence type="ECO:0000313" key="1">
    <source>
        <dbReference type="EMBL" id="PDZ94672.1"/>
    </source>
</evidence>
<protein>
    <submittedName>
        <fullName evidence="1">Uncharacterized protein</fullName>
    </submittedName>
</protein>
<sequence length="99" mass="11555">MIKFFNGVPIMINNTITKNSVEEKYYISYNPSHRDYGVDTTALVITIGDNERQVFYILKGNHKEQYANCKNLKDCVAYFASNEKHAHKISDKFEHQHLI</sequence>
<comment type="caution">
    <text evidence="1">The sequence shown here is derived from an EMBL/GenBank/DDBJ whole genome shotgun (WGS) entry which is preliminary data.</text>
</comment>
<organism evidence="1 2">
    <name type="scientific">Bacillus cereus</name>
    <dbReference type="NCBI Taxonomy" id="1396"/>
    <lineage>
        <taxon>Bacteria</taxon>
        <taxon>Bacillati</taxon>
        <taxon>Bacillota</taxon>
        <taxon>Bacilli</taxon>
        <taxon>Bacillales</taxon>
        <taxon>Bacillaceae</taxon>
        <taxon>Bacillus</taxon>
        <taxon>Bacillus cereus group</taxon>
    </lineage>
</organism>
<name>A0A9X6ST70_BACCE</name>
<evidence type="ECO:0000313" key="2">
    <source>
        <dbReference type="Proteomes" id="UP000219922"/>
    </source>
</evidence>
<dbReference type="Proteomes" id="UP000219922">
    <property type="component" value="Unassembled WGS sequence"/>
</dbReference>
<dbReference type="AlphaFoldDB" id="A0A9X6ST70"/>
<gene>
    <name evidence="1" type="ORF">CON36_32565</name>
</gene>
<dbReference type="RefSeq" id="WP_098006810.1">
    <property type="nucleotide sequence ID" value="NZ_NVMX01000138.1"/>
</dbReference>
<proteinExistence type="predicted"/>